<keyword evidence="2 4" id="KW-0238">DNA-binding</keyword>
<evidence type="ECO:0000313" key="6">
    <source>
        <dbReference type="EMBL" id="KIQ23391.1"/>
    </source>
</evidence>
<dbReference type="Proteomes" id="UP000032067">
    <property type="component" value="Unassembled WGS sequence"/>
</dbReference>
<sequence>MTRSTPLPLQVAVAEAPSARKSPIQERSKARVERILEAAAELIVRGGSDQLKMSEVAASAGISIGSLYQYFPEKAALIRMLAERINAHSRECIRDGLKDVFDLASLQSSFAALVDVYYTIVNERPVMRDIWSGMQADRQLLTLQVAESRACGQMLADAMFKVHRVRARADVKRIEQAAFLIWEMGEATIRLAIAVERDEGAALVEAYKRMALREITEPLA</sequence>
<keyword evidence="1" id="KW-0805">Transcription regulation</keyword>
<dbReference type="GO" id="GO:0000976">
    <property type="term" value="F:transcription cis-regulatory region binding"/>
    <property type="evidence" value="ECO:0007669"/>
    <property type="project" value="TreeGrafter"/>
</dbReference>
<dbReference type="EMBL" id="JXQQ01000075">
    <property type="protein sequence ID" value="KIQ23391.1"/>
    <property type="molecule type" value="Genomic_DNA"/>
</dbReference>
<evidence type="ECO:0000259" key="5">
    <source>
        <dbReference type="PROSITE" id="PS50977"/>
    </source>
</evidence>
<keyword evidence="3" id="KW-0804">Transcription</keyword>
<dbReference type="InterPro" id="IPR001647">
    <property type="entry name" value="HTH_TetR"/>
</dbReference>
<dbReference type="InterPro" id="IPR041674">
    <property type="entry name" value="TetR_C_22"/>
</dbReference>
<dbReference type="Gene3D" id="1.10.357.10">
    <property type="entry name" value="Tetracycline Repressor, domain 2"/>
    <property type="match status" value="1"/>
</dbReference>
<dbReference type="GO" id="GO:0003700">
    <property type="term" value="F:DNA-binding transcription factor activity"/>
    <property type="evidence" value="ECO:0007669"/>
    <property type="project" value="TreeGrafter"/>
</dbReference>
<gene>
    <name evidence="6" type="ORF">RT97_25470</name>
</gene>
<proteinExistence type="predicted"/>
<evidence type="ECO:0000256" key="1">
    <source>
        <dbReference type="ARBA" id="ARBA00023015"/>
    </source>
</evidence>
<feature type="DNA-binding region" description="H-T-H motif" evidence="4">
    <location>
        <begin position="52"/>
        <end position="71"/>
    </location>
</feature>
<dbReference type="RefSeq" id="WP_042581632.1">
    <property type="nucleotide sequence ID" value="NZ_JXQQ01000075.1"/>
</dbReference>
<name>A0A0D0LTV9_VARPD</name>
<dbReference type="PANTHER" id="PTHR30055">
    <property type="entry name" value="HTH-TYPE TRANSCRIPTIONAL REGULATOR RUTR"/>
    <property type="match status" value="1"/>
</dbReference>
<evidence type="ECO:0000313" key="7">
    <source>
        <dbReference type="Proteomes" id="UP000032067"/>
    </source>
</evidence>
<dbReference type="OrthoDB" id="9816320at2"/>
<dbReference type="AlphaFoldDB" id="A0A0D0LTV9"/>
<dbReference type="InterPro" id="IPR050109">
    <property type="entry name" value="HTH-type_TetR-like_transc_reg"/>
</dbReference>
<dbReference type="InterPro" id="IPR009057">
    <property type="entry name" value="Homeodomain-like_sf"/>
</dbReference>
<accession>A0A0D0LTV9</accession>
<evidence type="ECO:0000256" key="2">
    <source>
        <dbReference type="ARBA" id="ARBA00023125"/>
    </source>
</evidence>
<protein>
    <submittedName>
        <fullName evidence="6">TetR family transcriptional regulator</fullName>
    </submittedName>
</protein>
<evidence type="ECO:0000256" key="4">
    <source>
        <dbReference type="PROSITE-ProRule" id="PRU00335"/>
    </source>
</evidence>
<organism evidence="6 7">
    <name type="scientific">Variovorax paradoxus</name>
    <dbReference type="NCBI Taxonomy" id="34073"/>
    <lineage>
        <taxon>Bacteria</taxon>
        <taxon>Pseudomonadati</taxon>
        <taxon>Pseudomonadota</taxon>
        <taxon>Betaproteobacteria</taxon>
        <taxon>Burkholderiales</taxon>
        <taxon>Comamonadaceae</taxon>
        <taxon>Variovorax</taxon>
    </lineage>
</organism>
<dbReference type="Pfam" id="PF00440">
    <property type="entry name" value="TetR_N"/>
    <property type="match status" value="1"/>
</dbReference>
<comment type="caution">
    <text evidence="6">The sequence shown here is derived from an EMBL/GenBank/DDBJ whole genome shotgun (WGS) entry which is preliminary data.</text>
</comment>
<dbReference type="PRINTS" id="PR00455">
    <property type="entry name" value="HTHTETR"/>
</dbReference>
<reference evidence="6 7" key="1">
    <citation type="submission" date="2014-12" db="EMBL/GenBank/DDBJ databases">
        <title>16Stimator: statistical estimation of ribosomal gene copy numbers from draft genome assemblies.</title>
        <authorList>
            <person name="Perisin M.A."/>
            <person name="Vetter M."/>
            <person name="Gilbert J.A."/>
            <person name="Bergelson J."/>
        </authorList>
    </citation>
    <scope>NUCLEOTIDE SEQUENCE [LARGE SCALE GENOMIC DNA]</scope>
    <source>
        <strain evidence="6 7">MEDvA23</strain>
    </source>
</reference>
<evidence type="ECO:0000256" key="3">
    <source>
        <dbReference type="ARBA" id="ARBA00023163"/>
    </source>
</evidence>
<dbReference type="Pfam" id="PF17928">
    <property type="entry name" value="TetR_C_22"/>
    <property type="match status" value="1"/>
</dbReference>
<feature type="domain" description="HTH tetR-type" evidence="5">
    <location>
        <begin position="29"/>
        <end position="89"/>
    </location>
</feature>
<dbReference type="PROSITE" id="PS50977">
    <property type="entry name" value="HTH_TETR_2"/>
    <property type="match status" value="1"/>
</dbReference>
<dbReference type="SUPFAM" id="SSF46689">
    <property type="entry name" value="Homeodomain-like"/>
    <property type="match status" value="1"/>
</dbReference>
<dbReference type="PANTHER" id="PTHR30055:SF234">
    <property type="entry name" value="HTH-TYPE TRANSCRIPTIONAL REGULATOR BETI"/>
    <property type="match status" value="1"/>
</dbReference>